<dbReference type="AlphaFoldDB" id="A0A1I8JNA4"/>
<keyword evidence="3" id="KW-0539">Nucleus</keyword>
<dbReference type="GO" id="GO:0030154">
    <property type="term" value="P:cell differentiation"/>
    <property type="evidence" value="ECO:0007669"/>
    <property type="project" value="TreeGrafter"/>
</dbReference>
<reference evidence="7" key="1">
    <citation type="submission" date="2016-11" db="UniProtKB">
        <authorList>
            <consortium name="WormBaseParasite"/>
        </authorList>
    </citation>
    <scope>IDENTIFICATION</scope>
</reference>
<evidence type="ECO:0000313" key="7">
    <source>
        <dbReference type="WBParaSite" id="snap_masked-unitig_30468-processed-gene-0.1-mRNA-1"/>
    </source>
</evidence>
<dbReference type="InterPro" id="IPR046328">
    <property type="entry name" value="ETS_fam"/>
</dbReference>
<feature type="domain" description="ETS" evidence="5">
    <location>
        <begin position="64"/>
        <end position="113"/>
    </location>
</feature>
<dbReference type="Pfam" id="PF00178">
    <property type="entry name" value="Ets"/>
    <property type="match status" value="1"/>
</dbReference>
<accession>A0A1I8JNA4</accession>
<name>A0A1I8JNA4_9PLAT</name>
<dbReference type="InterPro" id="IPR036388">
    <property type="entry name" value="WH-like_DNA-bd_sf"/>
</dbReference>
<dbReference type="GO" id="GO:0043565">
    <property type="term" value="F:sequence-specific DNA binding"/>
    <property type="evidence" value="ECO:0007669"/>
    <property type="project" value="InterPro"/>
</dbReference>
<comment type="similarity">
    <text evidence="1 3">Belongs to the ETS family.</text>
</comment>
<protein>
    <submittedName>
        <fullName evidence="7">ETS domain-containing protein</fullName>
    </submittedName>
</protein>
<dbReference type="PANTHER" id="PTHR11849">
    <property type="entry name" value="ETS"/>
    <property type="match status" value="1"/>
</dbReference>
<proteinExistence type="inferred from homology"/>
<dbReference type="SUPFAM" id="SSF46785">
    <property type="entry name" value="Winged helix' DNA-binding domain"/>
    <property type="match status" value="1"/>
</dbReference>
<dbReference type="Gene3D" id="1.10.10.10">
    <property type="entry name" value="Winged helix-like DNA-binding domain superfamily/Winged helix DNA-binding domain"/>
    <property type="match status" value="1"/>
</dbReference>
<evidence type="ECO:0000259" key="5">
    <source>
        <dbReference type="PROSITE" id="PS50061"/>
    </source>
</evidence>
<keyword evidence="2 3" id="KW-0238">DNA-binding</keyword>
<keyword evidence="6" id="KW-1185">Reference proteome</keyword>
<dbReference type="PRINTS" id="PR00454">
    <property type="entry name" value="ETSDOMAIN"/>
</dbReference>
<dbReference type="Proteomes" id="UP000095280">
    <property type="component" value="Unplaced"/>
</dbReference>
<evidence type="ECO:0000256" key="4">
    <source>
        <dbReference type="SAM" id="MobiDB-lite"/>
    </source>
</evidence>
<dbReference type="GO" id="GO:0000981">
    <property type="term" value="F:DNA-binding transcription factor activity, RNA polymerase II-specific"/>
    <property type="evidence" value="ECO:0007669"/>
    <property type="project" value="TreeGrafter"/>
</dbReference>
<evidence type="ECO:0000256" key="1">
    <source>
        <dbReference type="ARBA" id="ARBA00005562"/>
    </source>
</evidence>
<dbReference type="GO" id="GO:0005634">
    <property type="term" value="C:nucleus"/>
    <property type="evidence" value="ECO:0007669"/>
    <property type="project" value="UniProtKB-SubCell"/>
</dbReference>
<dbReference type="SMART" id="SM00413">
    <property type="entry name" value="ETS"/>
    <property type="match status" value="1"/>
</dbReference>
<evidence type="ECO:0000256" key="2">
    <source>
        <dbReference type="ARBA" id="ARBA00023125"/>
    </source>
</evidence>
<dbReference type="InterPro" id="IPR000418">
    <property type="entry name" value="Ets_dom"/>
</dbReference>
<evidence type="ECO:0000256" key="3">
    <source>
        <dbReference type="RuleBase" id="RU004019"/>
    </source>
</evidence>
<dbReference type="WBParaSite" id="snap_masked-unitig_30468-processed-gene-0.1-mRNA-1">
    <property type="protein sequence ID" value="snap_masked-unitig_30468-processed-gene-0.1-mRNA-1"/>
    <property type="gene ID" value="snap_masked-unitig_30468-processed-gene-0.1"/>
</dbReference>
<dbReference type="PROSITE" id="PS00346">
    <property type="entry name" value="ETS_DOMAIN_2"/>
    <property type="match status" value="1"/>
</dbReference>
<evidence type="ECO:0000313" key="6">
    <source>
        <dbReference type="Proteomes" id="UP000095280"/>
    </source>
</evidence>
<dbReference type="PROSITE" id="PS50061">
    <property type="entry name" value="ETS_DOMAIN_3"/>
    <property type="match status" value="1"/>
</dbReference>
<sequence>MKRYSTVLIKSQAPRSSPPPSLPRRAQEPAVAAVGVSLPAAPTRPRTVRLWSGRAGRTVCSASSAPAALAEAWGRHRCRSSMTYEKMSRTLRYYYEKQLITKVTGRQHTYRFHYDKSFPSVNQLMAHLCPPTDSLLSGLTGIVLIIFYTQHTTSTEFFH</sequence>
<feature type="region of interest" description="Disordered" evidence="4">
    <location>
        <begin position="1"/>
        <end position="27"/>
    </location>
</feature>
<organism evidence="6 7">
    <name type="scientific">Macrostomum lignano</name>
    <dbReference type="NCBI Taxonomy" id="282301"/>
    <lineage>
        <taxon>Eukaryota</taxon>
        <taxon>Metazoa</taxon>
        <taxon>Spiralia</taxon>
        <taxon>Lophotrochozoa</taxon>
        <taxon>Platyhelminthes</taxon>
        <taxon>Rhabditophora</taxon>
        <taxon>Macrostomorpha</taxon>
        <taxon>Macrostomida</taxon>
        <taxon>Macrostomidae</taxon>
        <taxon>Macrostomum</taxon>
    </lineage>
</organism>
<comment type="subcellular location">
    <subcellularLocation>
        <location evidence="3">Nucleus</location>
    </subcellularLocation>
</comment>
<dbReference type="InterPro" id="IPR036390">
    <property type="entry name" value="WH_DNA-bd_sf"/>
</dbReference>